<evidence type="ECO:0000313" key="2">
    <source>
        <dbReference type="Proteomes" id="UP001500957"/>
    </source>
</evidence>
<keyword evidence="2" id="KW-1185">Reference proteome</keyword>
<proteinExistence type="predicted"/>
<name>A0ABP3RI17_9ACTN</name>
<protein>
    <submittedName>
        <fullName evidence="1">Uncharacterized protein</fullName>
    </submittedName>
</protein>
<evidence type="ECO:0000313" key="1">
    <source>
        <dbReference type="EMBL" id="GAA0607437.1"/>
    </source>
</evidence>
<dbReference type="EMBL" id="BAAAHE010000007">
    <property type="protein sequence ID" value="GAA0607437.1"/>
    <property type="molecule type" value="Genomic_DNA"/>
</dbReference>
<gene>
    <name evidence="1" type="ORF">GCM10009547_06710</name>
</gene>
<dbReference type="RefSeq" id="WP_344601591.1">
    <property type="nucleotide sequence ID" value="NZ_BAAAHE010000007.1"/>
</dbReference>
<dbReference type="Proteomes" id="UP001500957">
    <property type="component" value="Unassembled WGS sequence"/>
</dbReference>
<sequence>MTGYVTPLGSALLTLIDPDRGREVEFNRWYERDHFYGGVLLGPGVLAGGRFVARAAEKRDRVADEPDVGTLLNAYWLADEGSAFWPWCVEQIPVLTAAGRMTAPGRVKRVWWLPAPWTETSAVAGVPPALALDRRYPAVMLTLVSGAVDVYRAVARTLCERPGVGLVVGDVPRAVNFRSGPAEAMDVVLGLWFLASAEGSSEFGVAHDAAVAAAGAEVRWRSPFVGTVPGTDTHLDSLWLREESAT</sequence>
<reference evidence="2" key="1">
    <citation type="journal article" date="2019" name="Int. J. Syst. Evol. Microbiol.">
        <title>The Global Catalogue of Microorganisms (GCM) 10K type strain sequencing project: providing services to taxonomists for standard genome sequencing and annotation.</title>
        <authorList>
            <consortium name="The Broad Institute Genomics Platform"/>
            <consortium name="The Broad Institute Genome Sequencing Center for Infectious Disease"/>
            <person name="Wu L."/>
            <person name="Ma J."/>
        </authorList>
    </citation>
    <scope>NUCLEOTIDE SEQUENCE [LARGE SCALE GENOMIC DNA]</scope>
    <source>
        <strain evidence="2">JCM 10671</strain>
    </source>
</reference>
<accession>A0ABP3RI17</accession>
<organism evidence="1 2">
    <name type="scientific">Sporichthya brevicatena</name>
    <dbReference type="NCBI Taxonomy" id="171442"/>
    <lineage>
        <taxon>Bacteria</taxon>
        <taxon>Bacillati</taxon>
        <taxon>Actinomycetota</taxon>
        <taxon>Actinomycetes</taxon>
        <taxon>Sporichthyales</taxon>
        <taxon>Sporichthyaceae</taxon>
        <taxon>Sporichthya</taxon>
    </lineage>
</organism>
<comment type="caution">
    <text evidence="1">The sequence shown here is derived from an EMBL/GenBank/DDBJ whole genome shotgun (WGS) entry which is preliminary data.</text>
</comment>